<evidence type="ECO:0000256" key="1">
    <source>
        <dbReference type="ARBA" id="ARBA00004170"/>
    </source>
</evidence>
<gene>
    <name evidence="7" type="ORF">LY90DRAFT_424875</name>
</gene>
<keyword evidence="3 6" id="KW-0813">Transport</keyword>
<comment type="function">
    <text evidence="6">Plays a role in vesicular protein sorting.</text>
</comment>
<keyword evidence="5" id="KW-0472">Membrane</keyword>
<comment type="similarity">
    <text evidence="2 6">Belongs to the VPS35 family.</text>
</comment>
<dbReference type="EMBL" id="MCOG01000181">
    <property type="protein sequence ID" value="ORY29188.1"/>
    <property type="molecule type" value="Genomic_DNA"/>
</dbReference>
<sequence>MSYTPPLEDQQKVLNEALKIVKYEAYNMRKSLENDKLMDALKHCSDMLSELRTSFLTPKNYYELYMAIFDEMRHLTRYLYDSHMNKKHHLSDLYELVQYAGSIIPRLYLMITVGTHDKFVEDIPPVKELMKDMLEMTRGVQHPTRGLFLRYYLSVMTRDYMPFGKDKSQHGNINDSIHFILQNFIEMNKLWVRLQHQGLSREKEKREQERKELRLLVGSNLVRISQLDGVDLEMYKTFILPSILEEVVSCRDVIAQEYLMEVIIQVFHDDFHLHTLNEFLSATAQLNKGVDVKQIVISLIDRFANYAARARDEMASEGENEEGKEISGIPEDVHLFEVFWEQITELIKARPEFSITDIIALLVSLVKLSLNCYPEKLDFVDKVLGYASDNVRMTSNSPGGELITKKCKGLLLDLLLAPIQTYNKNLLTFLTMPSTGNYTDLLVQQPFTVRRRIAHSVAKTILEASTKYNFVINSIEGVDLFFGELCSVMIREQKDGGLFGLRVSDYEIIKGNFEEDLDWDDVVEEQTIVAKMLKLVHLGSDDEPDLDKEFELLSAARKHIGEGGDIRIRFTLPSIVFASINLANKYINSTEPRDTIEPKLSVLFRFINQTISSLNSARENFDEIDSFTLFAAQTADRAGINFENNAYDFYVEAFTIYEENISESKSQFAAISLIVGSLYTATIFSHDNYDTLITKCALHCTKLLKRVDQCRSVVLCSHIFWKPITDNEYNQENDAFTGFGTDNETHGVYRNGKRVLECLQKALKIADSVMDQTVNIELFIEILERYIWYFQERNEMITVKYLNSLIDLIQTNIKNLDNAVPGFSSLHPESTLPQLSSKNLALNPTSIFDNSTNKFSDVVLKHFQNTLTYIALKKEESSRSGDYLEAKRWGEVVLDK</sequence>
<dbReference type="Proteomes" id="UP000193920">
    <property type="component" value="Unassembled WGS sequence"/>
</dbReference>
<name>A0A1Y2B2X9_9FUNG</name>
<dbReference type="Pfam" id="PF03635">
    <property type="entry name" value="Vps35"/>
    <property type="match status" value="1"/>
</dbReference>
<keyword evidence="8" id="KW-1185">Reference proteome</keyword>
<proteinExistence type="inferred from homology"/>
<dbReference type="GO" id="GO:0042147">
    <property type="term" value="P:retrograde transport, endosome to Golgi"/>
    <property type="evidence" value="ECO:0007669"/>
    <property type="project" value="InterPro"/>
</dbReference>
<dbReference type="GO" id="GO:0005770">
    <property type="term" value="C:late endosome"/>
    <property type="evidence" value="ECO:0007669"/>
    <property type="project" value="TreeGrafter"/>
</dbReference>
<dbReference type="PANTHER" id="PTHR11099:SF0">
    <property type="entry name" value="VACUOLAR PROTEIN SORTING-ASSOCIATED PROTEIN 35"/>
    <property type="match status" value="1"/>
</dbReference>
<evidence type="ECO:0000256" key="2">
    <source>
        <dbReference type="ARBA" id="ARBA00006536"/>
    </source>
</evidence>
<dbReference type="PANTHER" id="PTHR11099">
    <property type="entry name" value="VACUOLAR SORTING PROTEIN 35"/>
    <property type="match status" value="1"/>
</dbReference>
<dbReference type="InterPro" id="IPR042491">
    <property type="entry name" value="Vps35_C"/>
</dbReference>
<dbReference type="OrthoDB" id="10258141at2759"/>
<dbReference type="Gene3D" id="1.25.40.660">
    <property type="entry name" value="Vacuolar protein sorting-associated protein 35, helical subcomplex Vps35-C"/>
    <property type="match status" value="1"/>
</dbReference>
<dbReference type="STRING" id="1754190.A0A1Y2B2X9"/>
<accession>A0A1Y2B2X9</accession>
<comment type="subcellular location">
    <subcellularLocation>
        <location evidence="1">Membrane</location>
        <topology evidence="1">Peripheral membrane protein</topology>
    </subcellularLocation>
</comment>
<evidence type="ECO:0000256" key="6">
    <source>
        <dbReference type="PIRNR" id="PIRNR009375"/>
    </source>
</evidence>
<evidence type="ECO:0000256" key="5">
    <source>
        <dbReference type="ARBA" id="ARBA00023136"/>
    </source>
</evidence>
<dbReference type="GO" id="GO:0005829">
    <property type="term" value="C:cytosol"/>
    <property type="evidence" value="ECO:0007669"/>
    <property type="project" value="GOC"/>
</dbReference>
<organism evidence="7 8">
    <name type="scientific">Neocallimastix californiae</name>
    <dbReference type="NCBI Taxonomy" id="1754190"/>
    <lineage>
        <taxon>Eukaryota</taxon>
        <taxon>Fungi</taxon>
        <taxon>Fungi incertae sedis</taxon>
        <taxon>Chytridiomycota</taxon>
        <taxon>Chytridiomycota incertae sedis</taxon>
        <taxon>Neocallimastigomycetes</taxon>
        <taxon>Neocallimastigales</taxon>
        <taxon>Neocallimastigaceae</taxon>
        <taxon>Neocallimastix</taxon>
    </lineage>
</organism>
<reference evidence="7 8" key="1">
    <citation type="submission" date="2016-08" db="EMBL/GenBank/DDBJ databases">
        <title>A Parts List for Fungal Cellulosomes Revealed by Comparative Genomics.</title>
        <authorList>
            <consortium name="DOE Joint Genome Institute"/>
            <person name="Haitjema C.H."/>
            <person name="Gilmore S.P."/>
            <person name="Henske J.K."/>
            <person name="Solomon K.V."/>
            <person name="De Groot R."/>
            <person name="Kuo A."/>
            <person name="Mondo S.J."/>
            <person name="Salamov A.A."/>
            <person name="Labutti K."/>
            <person name="Zhao Z."/>
            <person name="Chiniquy J."/>
            <person name="Barry K."/>
            <person name="Brewer H.M."/>
            <person name="Purvine S.O."/>
            <person name="Wright A.T."/>
            <person name="Boxma B."/>
            <person name="Van Alen T."/>
            <person name="Hackstein J.H."/>
            <person name="Baker S.E."/>
            <person name="Grigoriev I.V."/>
            <person name="O'Malley M.A."/>
        </authorList>
    </citation>
    <scope>NUCLEOTIDE SEQUENCE [LARGE SCALE GENOMIC DNA]</scope>
    <source>
        <strain evidence="7 8">G1</strain>
    </source>
</reference>
<comment type="caution">
    <text evidence="7">The sequence shown here is derived from an EMBL/GenBank/DDBJ whole genome shotgun (WGS) entry which is preliminary data.</text>
</comment>
<dbReference type="InterPro" id="IPR005378">
    <property type="entry name" value="Vps35"/>
</dbReference>
<evidence type="ECO:0000313" key="7">
    <source>
        <dbReference type="EMBL" id="ORY29188.1"/>
    </source>
</evidence>
<evidence type="ECO:0000256" key="4">
    <source>
        <dbReference type="ARBA" id="ARBA00022927"/>
    </source>
</evidence>
<evidence type="ECO:0000313" key="8">
    <source>
        <dbReference type="Proteomes" id="UP000193920"/>
    </source>
</evidence>
<dbReference type="GO" id="GO:0030906">
    <property type="term" value="C:retromer, cargo-selective complex"/>
    <property type="evidence" value="ECO:0007669"/>
    <property type="project" value="InterPro"/>
</dbReference>
<dbReference type="AlphaFoldDB" id="A0A1Y2B2X9"/>
<protein>
    <recommendedName>
        <fullName evidence="6">Vacuolar protein sorting-associated protein 35</fullName>
    </recommendedName>
</protein>
<evidence type="ECO:0000256" key="3">
    <source>
        <dbReference type="ARBA" id="ARBA00022448"/>
    </source>
</evidence>
<keyword evidence="4 6" id="KW-0653">Protein transport</keyword>
<dbReference type="GO" id="GO:0006886">
    <property type="term" value="P:intracellular protein transport"/>
    <property type="evidence" value="ECO:0007669"/>
    <property type="project" value="TreeGrafter"/>
</dbReference>
<dbReference type="PIRSF" id="PIRSF009375">
    <property type="entry name" value="Retromer_Vps35"/>
    <property type="match status" value="1"/>
</dbReference>